<accession>A0AA42FSS1</accession>
<dbReference type="EMBL" id="JARRYG010000038">
    <property type="protein sequence ID" value="MDG4698858.1"/>
    <property type="molecule type" value="Genomic_DNA"/>
</dbReference>
<reference evidence="1" key="1">
    <citation type="submission" date="2023-03" db="EMBL/GenBank/DDBJ databases">
        <title>a new species belonging to Providencia genus.</title>
        <authorList>
            <person name="Yang W."/>
            <person name="Hu F."/>
            <person name="Shen S."/>
            <person name="Ding L."/>
            <person name="Yin D."/>
        </authorList>
    </citation>
    <scope>NUCLEOTIDE SEQUENCE</scope>
    <source>
        <strain evidence="1">CRE-3FA-0001</strain>
    </source>
</reference>
<organism evidence="1 2">
    <name type="scientific">Providencia huashanensis</name>
    <dbReference type="NCBI Taxonomy" id="3037798"/>
    <lineage>
        <taxon>Bacteria</taxon>
        <taxon>Pseudomonadati</taxon>
        <taxon>Pseudomonadota</taxon>
        <taxon>Gammaproteobacteria</taxon>
        <taxon>Enterobacterales</taxon>
        <taxon>Morganellaceae</taxon>
        <taxon>Providencia</taxon>
    </lineage>
</organism>
<evidence type="ECO:0000313" key="2">
    <source>
        <dbReference type="Proteomes" id="UP001156701"/>
    </source>
</evidence>
<dbReference type="AlphaFoldDB" id="A0AA42FSS1"/>
<sequence>MISKGIEKLLDLAIHSGCLVYSKTNGGYELTKPNKKNITLIISPDGTAYRGDIDLTLAKTIRTQKEMRDILGLSK</sequence>
<proteinExistence type="predicted"/>
<protein>
    <submittedName>
        <fullName evidence="1">Uncharacterized protein</fullName>
    </submittedName>
</protein>
<evidence type="ECO:0000313" key="1">
    <source>
        <dbReference type="EMBL" id="MDG4698858.1"/>
    </source>
</evidence>
<comment type="caution">
    <text evidence="1">The sequence shown here is derived from an EMBL/GenBank/DDBJ whole genome shotgun (WGS) entry which is preliminary data.</text>
</comment>
<gene>
    <name evidence="1" type="ORF">P7V44_21780</name>
</gene>
<dbReference type="RefSeq" id="WP_272664000.1">
    <property type="nucleotide sequence ID" value="NZ_JARRYG010000038.1"/>
</dbReference>
<dbReference type="Proteomes" id="UP001156701">
    <property type="component" value="Unassembled WGS sequence"/>
</dbReference>
<name>A0AA42FSS1_9GAMM</name>